<dbReference type="PANTHER" id="PTHR10857:SF102">
    <property type="entry name" value="C2 DOMAIN-CONTAINING PROTEIN"/>
    <property type="match status" value="1"/>
</dbReference>
<dbReference type="GO" id="GO:0005737">
    <property type="term" value="C:cytoplasm"/>
    <property type="evidence" value="ECO:0007669"/>
    <property type="project" value="UniProtKB-SubCell"/>
</dbReference>
<dbReference type="InterPro" id="IPR010734">
    <property type="entry name" value="Copine_C"/>
</dbReference>
<dbReference type="FunFam" id="2.60.40.150:FF:000099">
    <property type="entry name" value="Copine 3"/>
    <property type="match status" value="1"/>
</dbReference>
<dbReference type="Pfam" id="PF07002">
    <property type="entry name" value="Copine"/>
    <property type="match status" value="1"/>
</dbReference>
<evidence type="ECO:0000256" key="9">
    <source>
        <dbReference type="ARBA" id="ARBA00022723"/>
    </source>
</evidence>
<comment type="function">
    <text evidence="15">Calcium-dependent phospholipid-binding protein that plays a role in ERBB2-mediated tumor cell migration in response to growth factor heregulin stimulation.</text>
</comment>
<keyword evidence="10" id="KW-0677">Repeat</keyword>
<dbReference type="SMART" id="SM00327">
    <property type="entry name" value="VWA"/>
    <property type="match status" value="1"/>
</dbReference>
<evidence type="ECO:0000256" key="19">
    <source>
        <dbReference type="SAM" id="MobiDB-lite"/>
    </source>
</evidence>
<dbReference type="GO" id="GO:0005925">
    <property type="term" value="C:focal adhesion"/>
    <property type="evidence" value="ECO:0007669"/>
    <property type="project" value="UniProtKB-SubCell"/>
</dbReference>
<dbReference type="InterPro" id="IPR000008">
    <property type="entry name" value="C2_dom"/>
</dbReference>
<evidence type="ECO:0000256" key="7">
    <source>
        <dbReference type="ARBA" id="ARBA00022490"/>
    </source>
</evidence>
<evidence type="ECO:0000256" key="10">
    <source>
        <dbReference type="ARBA" id="ARBA00022737"/>
    </source>
</evidence>
<evidence type="ECO:0000256" key="3">
    <source>
        <dbReference type="ARBA" id="ARBA00004246"/>
    </source>
</evidence>
<dbReference type="InterPro" id="IPR045052">
    <property type="entry name" value="Copine"/>
</dbReference>
<dbReference type="EMBL" id="CAHIKZ030005248">
    <property type="protein sequence ID" value="CAE1321580.1"/>
    <property type="molecule type" value="Genomic_DNA"/>
</dbReference>
<sequence length="608" mass="67693">MIFLYWRTLFNMSLYPSISPSSNECVTAVELYIKCRNLVNKDLMSLSDPLAAVYLFERGSWNEVGRTEKITNSLNPEFSKPVPIRYYFEEVQKLKICVYDIDNETSTLSDDDFLGEIECSLGQVVSCSPFTKTLSRGGSGSITVSAEELSEAGEIITFNFSGENLDKKDFFGLSDPYIEIFRQTQSNWQLVHRTEVIKNNLNPKWKPFELKAQTLCKGDRQLKIKIDCYDWDSDGSHDFIGSCVTTLGDMEKATDKSLSWPLMNPKKAAKKSSYKNSGKLVLRSIRVMKLTSFLEYIFGGMQINFTVAVDFTGSNGNPRKPDSLHYMDPYQPNQYMQAIRAVGNVCQDYDSDKYFPALGFGAKIPPSMQVSHEFPLNFNMQNPFCAGIDGVLAAYQNCLPQIQLYGPTNAAPTINHVARFAYSAQMEEPQKGAHAYFILLMLTDGVLTDMNDTRSAIVQASYLPMSLIIVGVGNADFTNMNMLDADNDILRDPAGRPAARDIVQFVPFREFAKNPGSTKTRESTSIELARHVLAEIPKQVEGYYRMRGIPANPKRAAPPPQPAPSAAAPAPYPHNTQAPSAPAPYPQNMQAPSAPYPQNMQAPSAPSL</sequence>
<evidence type="ECO:0000256" key="14">
    <source>
        <dbReference type="ARBA" id="ARBA00023242"/>
    </source>
</evidence>
<evidence type="ECO:0000259" key="20">
    <source>
        <dbReference type="PROSITE" id="PS50004"/>
    </source>
</evidence>
<dbReference type="PROSITE" id="PS50004">
    <property type="entry name" value="C2"/>
    <property type="match status" value="2"/>
</dbReference>
<dbReference type="InterPro" id="IPR037768">
    <property type="entry name" value="C2B_Copine"/>
</dbReference>
<dbReference type="SUPFAM" id="SSF53300">
    <property type="entry name" value="vWA-like"/>
    <property type="match status" value="1"/>
</dbReference>
<evidence type="ECO:0000256" key="18">
    <source>
        <dbReference type="ARBA" id="ARBA00076171"/>
    </source>
</evidence>
<dbReference type="GO" id="GO:0005634">
    <property type="term" value="C:nucleus"/>
    <property type="evidence" value="ECO:0007669"/>
    <property type="project" value="UniProtKB-SubCell"/>
</dbReference>
<dbReference type="GO" id="GO:0005886">
    <property type="term" value="C:plasma membrane"/>
    <property type="evidence" value="ECO:0007669"/>
    <property type="project" value="UniProtKB-SubCell"/>
</dbReference>
<keyword evidence="14" id="KW-0539">Nucleus</keyword>
<comment type="subunit">
    <text evidence="16">Monomer. Interacts with ERBB2 (preferentially with the tyrosine phosphorylated form); this interaction occurs at the cell membrane and is increased in a growth factor heregulin-dependent manner. Interacts with SHC1; this interaction may mediate the binding of CPNE3 with ERBB2. Interacts with RACK1.</text>
</comment>
<dbReference type="InterPro" id="IPR035892">
    <property type="entry name" value="C2_domain_sf"/>
</dbReference>
<gene>
    <name evidence="21" type="ORF">SPHA_71649</name>
</gene>
<dbReference type="PANTHER" id="PTHR10857">
    <property type="entry name" value="COPINE"/>
    <property type="match status" value="1"/>
</dbReference>
<accession>A0A812EAV2</accession>
<dbReference type="InterPro" id="IPR036465">
    <property type="entry name" value="vWFA_dom_sf"/>
</dbReference>
<dbReference type="SMART" id="SM00239">
    <property type="entry name" value="C2"/>
    <property type="match status" value="2"/>
</dbReference>
<name>A0A812EAV2_ACAPH</name>
<keyword evidence="7" id="KW-0963">Cytoplasm</keyword>
<evidence type="ECO:0000256" key="6">
    <source>
        <dbReference type="ARBA" id="ARBA00022475"/>
    </source>
</evidence>
<evidence type="ECO:0000256" key="4">
    <source>
        <dbReference type="ARBA" id="ARBA00004496"/>
    </source>
</evidence>
<keyword evidence="21" id="KW-0675">Receptor</keyword>
<feature type="domain" description="C2" evidence="20">
    <location>
        <begin position="6"/>
        <end position="134"/>
    </location>
</feature>
<keyword evidence="8" id="KW-0597">Phosphoprotein</keyword>
<evidence type="ECO:0000256" key="16">
    <source>
        <dbReference type="ARBA" id="ARBA00065466"/>
    </source>
</evidence>
<evidence type="ECO:0000256" key="11">
    <source>
        <dbReference type="ARBA" id="ARBA00022837"/>
    </source>
</evidence>
<evidence type="ECO:0000256" key="12">
    <source>
        <dbReference type="ARBA" id="ARBA00022949"/>
    </source>
</evidence>
<feature type="region of interest" description="Disordered" evidence="19">
    <location>
        <begin position="551"/>
        <end position="608"/>
    </location>
</feature>
<keyword evidence="22" id="KW-1185">Reference proteome</keyword>
<dbReference type="CDD" id="cd04047">
    <property type="entry name" value="C2B_Copine"/>
    <property type="match status" value="1"/>
</dbReference>
<keyword evidence="9" id="KW-0479">Metal-binding</keyword>
<keyword evidence="11" id="KW-0106">Calcium</keyword>
<comment type="caution">
    <text evidence="21">The sequence shown here is derived from an EMBL/GenBank/DDBJ whole genome shotgun (WGS) entry which is preliminary data.</text>
</comment>
<dbReference type="AlphaFoldDB" id="A0A812EAV2"/>
<dbReference type="OrthoDB" id="5855668at2759"/>
<feature type="compositionally biased region" description="Polar residues" evidence="19">
    <location>
        <begin position="587"/>
        <end position="608"/>
    </location>
</feature>
<dbReference type="SUPFAM" id="SSF49562">
    <property type="entry name" value="C2 domain (Calcium/lipid-binding domain, CaLB)"/>
    <property type="match status" value="2"/>
</dbReference>
<dbReference type="GO" id="GO:0005544">
    <property type="term" value="F:calcium-dependent phospholipid binding"/>
    <property type="evidence" value="ECO:0007669"/>
    <property type="project" value="InterPro"/>
</dbReference>
<protein>
    <recommendedName>
        <fullName evidence="17">Copine-3</fullName>
    </recommendedName>
    <alternativeName>
        <fullName evidence="18">Copine III</fullName>
    </alternativeName>
</protein>
<organism evidence="21 22">
    <name type="scientific">Acanthosepion pharaonis</name>
    <name type="common">Pharaoh cuttlefish</name>
    <name type="synonym">Sepia pharaonis</name>
    <dbReference type="NCBI Taxonomy" id="158019"/>
    <lineage>
        <taxon>Eukaryota</taxon>
        <taxon>Metazoa</taxon>
        <taxon>Spiralia</taxon>
        <taxon>Lophotrochozoa</taxon>
        <taxon>Mollusca</taxon>
        <taxon>Cephalopoda</taxon>
        <taxon>Coleoidea</taxon>
        <taxon>Decapodiformes</taxon>
        <taxon>Sepiida</taxon>
        <taxon>Sepiina</taxon>
        <taxon>Sepiidae</taxon>
        <taxon>Acanthosepion</taxon>
    </lineage>
</organism>
<dbReference type="FunFam" id="2.60.40.150:FF:000042">
    <property type="entry name" value="Copine 3"/>
    <property type="match status" value="1"/>
</dbReference>
<evidence type="ECO:0000256" key="17">
    <source>
        <dbReference type="ARBA" id="ARBA00074834"/>
    </source>
</evidence>
<dbReference type="GO" id="GO:0071277">
    <property type="term" value="P:cellular response to calcium ion"/>
    <property type="evidence" value="ECO:0007669"/>
    <property type="project" value="TreeGrafter"/>
</dbReference>
<dbReference type="Gene3D" id="2.60.40.150">
    <property type="entry name" value="C2 domain"/>
    <property type="match status" value="2"/>
</dbReference>
<evidence type="ECO:0000313" key="21">
    <source>
        <dbReference type="EMBL" id="CAE1321580.1"/>
    </source>
</evidence>
<dbReference type="CDD" id="cd04048">
    <property type="entry name" value="C2A_Copine"/>
    <property type="match status" value="1"/>
</dbReference>
<proteinExistence type="inferred from homology"/>
<keyword evidence="12" id="KW-0965">Cell junction</keyword>
<evidence type="ECO:0000256" key="8">
    <source>
        <dbReference type="ARBA" id="ARBA00022553"/>
    </source>
</evidence>
<dbReference type="InterPro" id="IPR002035">
    <property type="entry name" value="VWF_A"/>
</dbReference>
<evidence type="ECO:0000256" key="5">
    <source>
        <dbReference type="ARBA" id="ARBA00009048"/>
    </source>
</evidence>
<evidence type="ECO:0000313" key="22">
    <source>
        <dbReference type="Proteomes" id="UP000597762"/>
    </source>
</evidence>
<evidence type="ECO:0000256" key="15">
    <source>
        <dbReference type="ARBA" id="ARBA00058857"/>
    </source>
</evidence>
<evidence type="ECO:0000256" key="13">
    <source>
        <dbReference type="ARBA" id="ARBA00023136"/>
    </source>
</evidence>
<reference evidence="21" key="1">
    <citation type="submission" date="2021-01" db="EMBL/GenBank/DDBJ databases">
        <authorList>
            <person name="Li R."/>
            <person name="Bekaert M."/>
        </authorList>
    </citation>
    <scope>NUCLEOTIDE SEQUENCE</scope>
    <source>
        <strain evidence="21">Farmed</strain>
    </source>
</reference>
<dbReference type="Pfam" id="PF00168">
    <property type="entry name" value="C2"/>
    <property type="match status" value="2"/>
</dbReference>
<feature type="domain" description="C2" evidence="20">
    <location>
        <begin position="136"/>
        <end position="261"/>
    </location>
</feature>
<comment type="similarity">
    <text evidence="5">Belongs to the copine family.</text>
</comment>
<comment type="subcellular location">
    <subcellularLocation>
        <location evidence="3">Cell junction</location>
        <location evidence="3">Focal adhesion</location>
    </subcellularLocation>
    <subcellularLocation>
        <location evidence="2">Cell membrane</location>
    </subcellularLocation>
    <subcellularLocation>
        <location evidence="4">Cytoplasm</location>
    </subcellularLocation>
    <subcellularLocation>
        <location evidence="1">Nucleus</location>
    </subcellularLocation>
</comment>
<evidence type="ECO:0000256" key="1">
    <source>
        <dbReference type="ARBA" id="ARBA00004123"/>
    </source>
</evidence>
<dbReference type="GO" id="GO:0046872">
    <property type="term" value="F:metal ion binding"/>
    <property type="evidence" value="ECO:0007669"/>
    <property type="project" value="UniProtKB-KW"/>
</dbReference>
<keyword evidence="6" id="KW-1003">Cell membrane</keyword>
<keyword evidence="13" id="KW-0472">Membrane</keyword>
<dbReference type="Proteomes" id="UP000597762">
    <property type="component" value="Unassembled WGS sequence"/>
</dbReference>
<evidence type="ECO:0000256" key="2">
    <source>
        <dbReference type="ARBA" id="ARBA00004236"/>
    </source>
</evidence>